<sequence length="275" mass="31051">MPSLKLLRTWAEAASLGRLTTAVTISKLLQASHIIRIFRRSNGPTPSVSPADGFPDLFEEPSEVDQDAWETPHDLKEKVMLRDDRCCVFTGLLDVRFFRAVRAKRTSVTYNLNRVTRVAHTDVAHIVSQPLSEGTGGLTDTVQRKFSIASIFDRLMGIKIRELLSNLDLHNPINAVLAEMSAHIEFDLLGIWLTPAWDAHGQVIPDTYDVGATDPDARRLMHITIALRFVRTAAMASRYYLRAPFYWRCTQPVHGSPIDRVLGNCLRSWTRTQSR</sequence>
<reference evidence="1 2" key="1">
    <citation type="journal article" date="2018" name="Biotechnol. Biofuels">
        <title>Integrative visual omics of the white-rot fungus Polyporus brumalis exposes the biotechnological potential of its oxidative enzymes for delignifying raw plant biomass.</title>
        <authorList>
            <person name="Miyauchi S."/>
            <person name="Rancon A."/>
            <person name="Drula E."/>
            <person name="Hage H."/>
            <person name="Chaduli D."/>
            <person name="Favel A."/>
            <person name="Grisel S."/>
            <person name="Henrissat B."/>
            <person name="Herpoel-Gimbert I."/>
            <person name="Ruiz-Duenas F.J."/>
            <person name="Chevret D."/>
            <person name="Hainaut M."/>
            <person name="Lin J."/>
            <person name="Wang M."/>
            <person name="Pangilinan J."/>
            <person name="Lipzen A."/>
            <person name="Lesage-Meessen L."/>
            <person name="Navarro D."/>
            <person name="Riley R."/>
            <person name="Grigoriev I.V."/>
            <person name="Zhou S."/>
            <person name="Raouche S."/>
            <person name="Rosso M.N."/>
        </authorList>
    </citation>
    <scope>NUCLEOTIDE SEQUENCE [LARGE SCALE GENOMIC DNA]</scope>
    <source>
        <strain evidence="1 2">BRFM 1820</strain>
    </source>
</reference>
<dbReference type="STRING" id="139420.A0A371DLT8"/>
<organism evidence="1 2">
    <name type="scientific">Lentinus brumalis</name>
    <dbReference type="NCBI Taxonomy" id="2498619"/>
    <lineage>
        <taxon>Eukaryota</taxon>
        <taxon>Fungi</taxon>
        <taxon>Dikarya</taxon>
        <taxon>Basidiomycota</taxon>
        <taxon>Agaricomycotina</taxon>
        <taxon>Agaricomycetes</taxon>
        <taxon>Polyporales</taxon>
        <taxon>Polyporaceae</taxon>
        <taxon>Lentinus</taxon>
    </lineage>
</organism>
<protein>
    <recommendedName>
        <fullName evidence="3">HNH nuclease domain-containing protein</fullName>
    </recommendedName>
</protein>
<dbReference type="OrthoDB" id="5275057at2759"/>
<proteinExistence type="predicted"/>
<dbReference type="Proteomes" id="UP000256964">
    <property type="component" value="Unassembled WGS sequence"/>
</dbReference>
<keyword evidence="2" id="KW-1185">Reference proteome</keyword>
<dbReference type="AlphaFoldDB" id="A0A371DLT8"/>
<evidence type="ECO:0000313" key="1">
    <source>
        <dbReference type="EMBL" id="RDX53501.1"/>
    </source>
</evidence>
<dbReference type="EMBL" id="KZ857387">
    <property type="protein sequence ID" value="RDX53501.1"/>
    <property type="molecule type" value="Genomic_DNA"/>
</dbReference>
<gene>
    <name evidence="1" type="ORF">OH76DRAFT_1399415</name>
</gene>
<evidence type="ECO:0008006" key="3">
    <source>
        <dbReference type="Google" id="ProtNLM"/>
    </source>
</evidence>
<accession>A0A371DLT8</accession>
<name>A0A371DLT8_9APHY</name>
<evidence type="ECO:0000313" key="2">
    <source>
        <dbReference type="Proteomes" id="UP000256964"/>
    </source>
</evidence>